<dbReference type="EMBL" id="CM046399">
    <property type="protein sequence ID" value="KAI8527838.1"/>
    <property type="molecule type" value="Genomic_DNA"/>
</dbReference>
<organism evidence="1 2">
    <name type="scientific">Rhododendron molle</name>
    <name type="common">Chinese azalea</name>
    <name type="synonym">Azalea mollis</name>
    <dbReference type="NCBI Taxonomy" id="49168"/>
    <lineage>
        <taxon>Eukaryota</taxon>
        <taxon>Viridiplantae</taxon>
        <taxon>Streptophyta</taxon>
        <taxon>Embryophyta</taxon>
        <taxon>Tracheophyta</taxon>
        <taxon>Spermatophyta</taxon>
        <taxon>Magnoliopsida</taxon>
        <taxon>eudicotyledons</taxon>
        <taxon>Gunneridae</taxon>
        <taxon>Pentapetalae</taxon>
        <taxon>asterids</taxon>
        <taxon>Ericales</taxon>
        <taxon>Ericaceae</taxon>
        <taxon>Ericoideae</taxon>
        <taxon>Rhodoreae</taxon>
        <taxon>Rhododendron</taxon>
    </lineage>
</organism>
<gene>
    <name evidence="1" type="ORF">RHMOL_Rhmol12G0105200</name>
</gene>
<evidence type="ECO:0000313" key="1">
    <source>
        <dbReference type="EMBL" id="KAI8527838.1"/>
    </source>
</evidence>
<reference evidence="1" key="1">
    <citation type="submission" date="2022-02" db="EMBL/GenBank/DDBJ databases">
        <title>Plant Genome Project.</title>
        <authorList>
            <person name="Zhang R.-G."/>
        </authorList>
    </citation>
    <scope>NUCLEOTIDE SEQUENCE</scope>
    <source>
        <strain evidence="1">AT1</strain>
    </source>
</reference>
<sequence>MALEQLSHGPAPVDGGTNDVPNGGDEKKPPVDGGDHGNRAARLPRWTRQEILVLIQRKRVAENRVRRGRSVGMELEVEPKWAAMSSYCKRHGVNRGAVQCRKRWSNLAGYYKKIKEWESSQVRELETESYWAMRNDLRRERKLPGFFDREVCDVLDVTATALVEEAAGRFPPPSAVQRTTVSNPLPISGTTHGKRQTNDPEMGAASQQTRKRKRLVADGDGETNTFQSQLLEVLEQNRRMVSEQLESQNTNFQLDREQCRDNVNSLVVVLSKLAGALGRIADKL</sequence>
<evidence type="ECO:0000313" key="2">
    <source>
        <dbReference type="Proteomes" id="UP001062846"/>
    </source>
</evidence>
<proteinExistence type="predicted"/>
<keyword evidence="2" id="KW-1185">Reference proteome</keyword>
<accession>A0ACC0LGF5</accession>
<name>A0ACC0LGF5_RHOML</name>
<comment type="caution">
    <text evidence="1">The sequence shown here is derived from an EMBL/GenBank/DDBJ whole genome shotgun (WGS) entry which is preliminary data.</text>
</comment>
<dbReference type="Proteomes" id="UP001062846">
    <property type="component" value="Chromosome 12"/>
</dbReference>
<protein>
    <submittedName>
        <fullName evidence="1">Uncharacterized protein</fullName>
    </submittedName>
</protein>